<comment type="caution">
    <text evidence="2">The sequence shown here is derived from an EMBL/GenBank/DDBJ whole genome shotgun (WGS) entry which is preliminary data.</text>
</comment>
<dbReference type="AlphaFoldDB" id="A0A8J8T686"/>
<feature type="region of interest" description="Disordered" evidence="1">
    <location>
        <begin position="268"/>
        <end position="294"/>
    </location>
</feature>
<sequence>METEEQLLSIYYEQTPKSTNTHYKRRKKTNSDQRNGVFSLTQIQPAGQYRFGKIKSKYLIIEAISYSGHRREVLQLLSQSSKALKMLAISNFPILLANLITSKFIISTSSELLRMLLKKVPDSTKYKFNVSLQRFMQSKMLDYLLMLGRYAPHGLSNLHKIAFKFYGLNIGETGQEPLISFENEILIKLREVIQKCKNLNTLQYPKYRLDIVRELVSKGNIKHLKFNKDQWWTLTPNWVSQALQESPNKSAFDQLYNLKEVDSDIKKRKPRRGGMIPGVGRGQPNQEEFDTQKRQSRLHTLQELYKAFKEQPEETYIEVEKLTIAYSLGIEDIGYLLRLVRPIKKLKVVFIANGNYIGKRDDDDSIGLLKVFQMIERLQMPPFNLIQEGFELRLRSASIEDLMLFDKCKIKNKQLLRLEQEFYPMNREEAITLCKLYFKHLKKKPSQNDLLKPHKVKFQIDSLMNDLFLPNFNHLPAKNINMLEHIEGIDTYLCELENWDFRDKHTQALTIKQNIFLALPYIKAAIRCMPNLKQVGIIHEEIIRDRWSKKAKEDQQQANRYKEAITSMAPILLQNTSEILKKSNINEVKFIYHQPNIFEKEYNQQTLALNEQLAKQSISTLSSLNHLTKITLGGFPCQSMLSLLQAIENPKYITHLNLLFPQQSFQNLIGLELDGVLKHNSGKIYEGMVDNEDRDQGEVKKEEVQGLRTSMIIGIISTILNFENLEKLELLIFNNELKLATELMKKLNRFDKLTFHLFVKESDKDDEEDLCTEFIEAISKLTVLRQLTVQTASIQFKENIPKILMNKRPGFILKIKGIRFTLTEYLDLLHLNGNQHTINVEFSDYDFDQFTSQRQRFKYTPEDLESMTGRQRRYLHYDTHTRHYTRERHNHHNQDLQLIKKHMKRTFNK</sequence>
<accession>A0A8J8T686</accession>
<gene>
    <name evidence="2" type="ORF">FGO68_gene8346</name>
</gene>
<dbReference type="Proteomes" id="UP000785679">
    <property type="component" value="Unassembled WGS sequence"/>
</dbReference>
<proteinExistence type="predicted"/>
<organism evidence="2 3">
    <name type="scientific">Halteria grandinella</name>
    <dbReference type="NCBI Taxonomy" id="5974"/>
    <lineage>
        <taxon>Eukaryota</taxon>
        <taxon>Sar</taxon>
        <taxon>Alveolata</taxon>
        <taxon>Ciliophora</taxon>
        <taxon>Intramacronucleata</taxon>
        <taxon>Spirotrichea</taxon>
        <taxon>Stichotrichia</taxon>
        <taxon>Sporadotrichida</taxon>
        <taxon>Halteriidae</taxon>
        <taxon>Halteria</taxon>
    </lineage>
</organism>
<keyword evidence="3" id="KW-1185">Reference proteome</keyword>
<name>A0A8J8T686_HALGN</name>
<reference evidence="2" key="1">
    <citation type="submission" date="2019-06" db="EMBL/GenBank/DDBJ databases">
        <authorList>
            <person name="Zheng W."/>
        </authorList>
    </citation>
    <scope>NUCLEOTIDE SEQUENCE</scope>
    <source>
        <strain evidence="2">QDHG01</strain>
    </source>
</reference>
<evidence type="ECO:0000256" key="1">
    <source>
        <dbReference type="SAM" id="MobiDB-lite"/>
    </source>
</evidence>
<evidence type="ECO:0000313" key="2">
    <source>
        <dbReference type="EMBL" id="TNV83854.1"/>
    </source>
</evidence>
<dbReference type="EMBL" id="RRYP01003380">
    <property type="protein sequence ID" value="TNV83854.1"/>
    <property type="molecule type" value="Genomic_DNA"/>
</dbReference>
<evidence type="ECO:0000313" key="3">
    <source>
        <dbReference type="Proteomes" id="UP000785679"/>
    </source>
</evidence>
<protein>
    <submittedName>
        <fullName evidence="2">Uncharacterized protein</fullName>
    </submittedName>
</protein>